<dbReference type="GO" id="GO:0005886">
    <property type="term" value="C:plasma membrane"/>
    <property type="evidence" value="ECO:0007669"/>
    <property type="project" value="UniProtKB-SubCell"/>
</dbReference>
<evidence type="ECO:0000256" key="1">
    <source>
        <dbReference type="ARBA" id="ARBA00004651"/>
    </source>
</evidence>
<feature type="transmembrane region" description="Helical" evidence="5">
    <location>
        <begin position="116"/>
        <end position="135"/>
    </location>
</feature>
<keyword evidence="4 5" id="KW-0472">Membrane</keyword>
<dbReference type="PROSITE" id="PS50850">
    <property type="entry name" value="MFS"/>
    <property type="match status" value="1"/>
</dbReference>
<dbReference type="InterPro" id="IPR036259">
    <property type="entry name" value="MFS_trans_sf"/>
</dbReference>
<name>A0A938YLW4_9ACTN</name>
<feature type="domain" description="Major facilitator superfamily (MFS) profile" evidence="6">
    <location>
        <begin position="23"/>
        <end position="423"/>
    </location>
</feature>
<dbReference type="InterPro" id="IPR020846">
    <property type="entry name" value="MFS_dom"/>
</dbReference>
<dbReference type="Proteomes" id="UP000663801">
    <property type="component" value="Unassembled WGS sequence"/>
</dbReference>
<dbReference type="EMBL" id="JAERWL010000005">
    <property type="protein sequence ID" value="MBM9475448.1"/>
    <property type="molecule type" value="Genomic_DNA"/>
</dbReference>
<comment type="caution">
    <text evidence="7">The sequence shown here is derived from an EMBL/GenBank/DDBJ whole genome shotgun (WGS) entry which is preliminary data.</text>
</comment>
<evidence type="ECO:0000256" key="4">
    <source>
        <dbReference type="ARBA" id="ARBA00023136"/>
    </source>
</evidence>
<keyword evidence="3 5" id="KW-1133">Transmembrane helix</keyword>
<evidence type="ECO:0000256" key="5">
    <source>
        <dbReference type="SAM" id="Phobius"/>
    </source>
</evidence>
<feature type="transmembrane region" description="Helical" evidence="5">
    <location>
        <begin position="336"/>
        <end position="358"/>
    </location>
</feature>
<dbReference type="PANTHER" id="PTHR23534:SF1">
    <property type="entry name" value="MAJOR FACILITATOR SUPERFAMILY PROTEIN"/>
    <property type="match status" value="1"/>
</dbReference>
<evidence type="ECO:0000256" key="2">
    <source>
        <dbReference type="ARBA" id="ARBA00022692"/>
    </source>
</evidence>
<dbReference type="SUPFAM" id="SSF103473">
    <property type="entry name" value="MFS general substrate transporter"/>
    <property type="match status" value="1"/>
</dbReference>
<feature type="transmembrane region" description="Helical" evidence="5">
    <location>
        <begin position="311"/>
        <end position="330"/>
    </location>
</feature>
<keyword evidence="8" id="KW-1185">Reference proteome</keyword>
<comment type="subcellular location">
    <subcellularLocation>
        <location evidence="1">Cell membrane</location>
        <topology evidence="1">Multi-pass membrane protein</topology>
    </subcellularLocation>
</comment>
<accession>A0A938YLW4</accession>
<protein>
    <submittedName>
        <fullName evidence="7">MFS transporter</fullName>
    </submittedName>
</protein>
<evidence type="ECO:0000256" key="3">
    <source>
        <dbReference type="ARBA" id="ARBA00022989"/>
    </source>
</evidence>
<dbReference type="AlphaFoldDB" id="A0A938YLW4"/>
<proteinExistence type="predicted"/>
<feature type="transmembrane region" description="Helical" evidence="5">
    <location>
        <begin position="185"/>
        <end position="208"/>
    </location>
</feature>
<evidence type="ECO:0000313" key="8">
    <source>
        <dbReference type="Proteomes" id="UP000663801"/>
    </source>
</evidence>
<keyword evidence="2 5" id="KW-0812">Transmembrane</keyword>
<feature type="transmembrane region" description="Helical" evidence="5">
    <location>
        <begin position="90"/>
        <end position="110"/>
    </location>
</feature>
<feature type="transmembrane region" description="Helical" evidence="5">
    <location>
        <begin position="248"/>
        <end position="266"/>
    </location>
</feature>
<feature type="transmembrane region" description="Helical" evidence="5">
    <location>
        <begin position="24"/>
        <end position="48"/>
    </location>
</feature>
<dbReference type="Gene3D" id="1.20.1250.20">
    <property type="entry name" value="MFS general substrate transporter like domains"/>
    <property type="match status" value="1"/>
</dbReference>
<gene>
    <name evidence="7" type="ORF">JL107_03215</name>
</gene>
<feature type="transmembrane region" description="Helical" evidence="5">
    <location>
        <begin position="278"/>
        <end position="299"/>
    </location>
</feature>
<dbReference type="RefSeq" id="WP_205255609.1">
    <property type="nucleotide sequence ID" value="NZ_BAAAPV010000003.1"/>
</dbReference>
<evidence type="ECO:0000313" key="7">
    <source>
        <dbReference type="EMBL" id="MBM9475448.1"/>
    </source>
</evidence>
<feature type="transmembrane region" description="Helical" evidence="5">
    <location>
        <begin position="395"/>
        <end position="417"/>
    </location>
</feature>
<feature type="transmembrane region" description="Helical" evidence="5">
    <location>
        <begin position="156"/>
        <end position="173"/>
    </location>
</feature>
<feature type="transmembrane region" description="Helical" evidence="5">
    <location>
        <begin position="60"/>
        <end position="78"/>
    </location>
</feature>
<dbReference type="InterPro" id="IPR011701">
    <property type="entry name" value="MFS"/>
</dbReference>
<reference evidence="7" key="1">
    <citation type="submission" date="2021-01" db="EMBL/GenBank/DDBJ databases">
        <title>KCTC 19127 draft genome.</title>
        <authorList>
            <person name="An D."/>
        </authorList>
    </citation>
    <scope>NUCLEOTIDE SEQUENCE</scope>
    <source>
        <strain evidence="7">KCTC 19127</strain>
    </source>
</reference>
<dbReference type="Pfam" id="PF07690">
    <property type="entry name" value="MFS_1"/>
    <property type="match status" value="1"/>
</dbReference>
<organism evidence="7 8">
    <name type="scientific">Nakamurella flavida</name>
    <dbReference type="NCBI Taxonomy" id="363630"/>
    <lineage>
        <taxon>Bacteria</taxon>
        <taxon>Bacillati</taxon>
        <taxon>Actinomycetota</taxon>
        <taxon>Actinomycetes</taxon>
        <taxon>Nakamurellales</taxon>
        <taxon>Nakamurellaceae</taxon>
        <taxon>Nakamurella</taxon>
    </lineage>
</organism>
<dbReference type="PANTHER" id="PTHR23534">
    <property type="entry name" value="MFS PERMEASE"/>
    <property type="match status" value="1"/>
</dbReference>
<evidence type="ECO:0000259" key="6">
    <source>
        <dbReference type="PROSITE" id="PS50850"/>
    </source>
</evidence>
<sequence>MTLPPSTGPWQSGAAVRAVQRRTLVLLSLAQVAGGIGFGAGLSVGILLATDVTRSEGWAGVARTSTTVVAAAVALPLARAAVRSGRRISLTTGWAVAALGSALLVAVAGMTPSAPATLLLVVGLGLTGAGSAASLQSRYAAVDLAPDDRRSRQLSLVVWSTTVGTVLGPNLGVPGEALSRALGLAPIAGAFVIATVMQLVAALITSALRPDPLVLAGRYVAPRAPGAGERPSAVAALRRAWGQRPSRLALIALCAAHTVMVAVMTMTPVHMDHHGASLALVGLTISLHVVGMFAFSPWVGAAADRFGRIPVLATGAGVLLLALLVAGTSGDSMARVTVGLVLIGVGWSCALVAGSALLTESVPEADRLAVQGGSDAAMNVAAAIGAAASGPLLGLIGFAGLSGFGAVLLGLALLLTLTGPDRRVAA</sequence>
<dbReference type="GO" id="GO:0022857">
    <property type="term" value="F:transmembrane transporter activity"/>
    <property type="evidence" value="ECO:0007669"/>
    <property type="project" value="InterPro"/>
</dbReference>